<evidence type="ECO:0000313" key="4">
    <source>
        <dbReference type="Proteomes" id="UP000308365"/>
    </source>
</evidence>
<comment type="caution">
    <text evidence="3">The sequence shown here is derived from an EMBL/GenBank/DDBJ whole genome shotgun (WGS) entry which is preliminary data.</text>
</comment>
<protein>
    <submittedName>
        <fullName evidence="3">Uncharacterized protein</fullName>
    </submittedName>
</protein>
<feature type="region of interest" description="Disordered" evidence="1">
    <location>
        <begin position="255"/>
        <end position="335"/>
    </location>
</feature>
<accession>A0A4U1ETU0</accession>
<name>A0A4U1ETU0_MONMO</name>
<feature type="signal peptide" evidence="2">
    <location>
        <begin position="1"/>
        <end position="24"/>
    </location>
</feature>
<proteinExistence type="predicted"/>
<reference evidence="4" key="1">
    <citation type="journal article" date="2019" name="IScience">
        <title>Narwhal Genome Reveals Long-Term Low Genetic Diversity despite Current Large Abundance Size.</title>
        <authorList>
            <person name="Westbury M.V."/>
            <person name="Petersen B."/>
            <person name="Garde E."/>
            <person name="Heide-Jorgensen M.P."/>
            <person name="Lorenzen E.D."/>
        </authorList>
    </citation>
    <scope>NUCLEOTIDE SEQUENCE [LARGE SCALE GENOMIC DNA]</scope>
</reference>
<organism evidence="3 4">
    <name type="scientific">Monodon monoceros</name>
    <name type="common">Narwhal</name>
    <name type="synonym">Ceratodon monodon</name>
    <dbReference type="NCBI Taxonomy" id="40151"/>
    <lineage>
        <taxon>Eukaryota</taxon>
        <taxon>Metazoa</taxon>
        <taxon>Chordata</taxon>
        <taxon>Craniata</taxon>
        <taxon>Vertebrata</taxon>
        <taxon>Euteleostomi</taxon>
        <taxon>Mammalia</taxon>
        <taxon>Eutheria</taxon>
        <taxon>Laurasiatheria</taxon>
        <taxon>Artiodactyla</taxon>
        <taxon>Whippomorpha</taxon>
        <taxon>Cetacea</taxon>
        <taxon>Odontoceti</taxon>
        <taxon>Monodontidae</taxon>
        <taxon>Monodon</taxon>
    </lineage>
</organism>
<feature type="compositionally biased region" description="Polar residues" evidence="1">
    <location>
        <begin position="142"/>
        <end position="155"/>
    </location>
</feature>
<gene>
    <name evidence="3" type="ORF">EI555_012694</name>
</gene>
<evidence type="ECO:0000256" key="1">
    <source>
        <dbReference type="SAM" id="MobiDB-lite"/>
    </source>
</evidence>
<feature type="chain" id="PRO_5020419891" evidence="2">
    <location>
        <begin position="25"/>
        <end position="474"/>
    </location>
</feature>
<evidence type="ECO:0000256" key="2">
    <source>
        <dbReference type="SAM" id="SignalP"/>
    </source>
</evidence>
<keyword evidence="2" id="KW-0732">Signal</keyword>
<evidence type="ECO:0000313" key="3">
    <source>
        <dbReference type="EMBL" id="TKC39963.1"/>
    </source>
</evidence>
<dbReference type="AlphaFoldDB" id="A0A4U1ETU0"/>
<feature type="region of interest" description="Disordered" evidence="1">
    <location>
        <begin position="142"/>
        <end position="184"/>
    </location>
</feature>
<feature type="compositionally biased region" description="Basic and acidic residues" evidence="1">
    <location>
        <begin position="260"/>
        <end position="269"/>
    </location>
</feature>
<feature type="non-terminal residue" evidence="3">
    <location>
        <position position="1"/>
    </location>
</feature>
<sequence length="474" mass="51020">HYVDLLLFVFLLVIFIIFENKGTGKLNNCGICAKAEISGGASFPWGARRAGARANLRHCNRQTHQERVGKRSRMGGARGLPKVEEVVSLALSLPPFVYMLSTTGGGRGHADAGGGGVALQLCKLPFHSHKALPGGGGCPRLQNSSSHQLTDTRGCTQRGGCKAGKPGARSSRPFRPPGLPPVHSADQLRAERCNATPTLRAWQLLGVKKKNFRRAPGPPPRLRVCAAEREADVQPGRAGGEGGVLLVCDLGREAGPGVHSGRERTRPFKNETAGGDTSRRPRRKRSRGAWSRGSNRGHGQPSRRAVNPSSPPRGGCRLASASEGDGREAPEAVPTDSQQLFDCGYSKYPKICVVCETPVDSSIIASRQGLEIHDSPLSSNLNYTSEIDRINATCQLYSWHSGQGNQMVLKTQGVEGKKKNDGQMKDMVAIHSLNKNSDSNSWPPQQAAKGFPTLFCTMPVQEASERKEKGDNVY</sequence>
<dbReference type="Proteomes" id="UP000308365">
    <property type="component" value="Unassembled WGS sequence"/>
</dbReference>
<dbReference type="EMBL" id="RWIC01000817">
    <property type="protein sequence ID" value="TKC39963.1"/>
    <property type="molecule type" value="Genomic_DNA"/>
</dbReference>